<dbReference type="PROSITE" id="PS50283">
    <property type="entry name" value="NA_SOLUT_SYMP_3"/>
    <property type="match status" value="1"/>
</dbReference>
<evidence type="ECO:0000256" key="13">
    <source>
        <dbReference type="SAM" id="Phobius"/>
    </source>
</evidence>
<evidence type="ECO:0000256" key="6">
    <source>
        <dbReference type="ARBA" id="ARBA00022979"/>
    </source>
</evidence>
<evidence type="ECO:0000256" key="9">
    <source>
        <dbReference type="ARBA" id="ARBA00023065"/>
    </source>
</evidence>
<evidence type="ECO:0000256" key="11">
    <source>
        <dbReference type="ARBA" id="ARBA00023180"/>
    </source>
</evidence>
<keyword evidence="4 13" id="KW-0812">Transmembrane</keyword>
<proteinExistence type="inferred from homology"/>
<dbReference type="Proteomes" id="UP001460270">
    <property type="component" value="Unassembled WGS sequence"/>
</dbReference>
<gene>
    <name evidence="14" type="ORF">WMY93_017200</name>
</gene>
<dbReference type="AlphaFoldDB" id="A0AAW0NQ89"/>
<sequence length="117" mass="12788">MAVNIPGIIAIVVFYLMVLGTGIWASFKAKREQKKSGAKEMEMAVLGNRSISLVLGVFTMTASWVGGGYILGTAEMAYNSSMGFIFTFTMIMSYFTTFILCGLLFAKPMREINVSPC</sequence>
<evidence type="ECO:0000256" key="8">
    <source>
        <dbReference type="ARBA" id="ARBA00023053"/>
    </source>
</evidence>
<comment type="similarity">
    <text evidence="2">Belongs to the sodium:solute symporter (SSF) (TC 2.A.21) family.</text>
</comment>
<dbReference type="GO" id="GO:0005886">
    <property type="term" value="C:plasma membrane"/>
    <property type="evidence" value="ECO:0007669"/>
    <property type="project" value="TreeGrafter"/>
</dbReference>
<dbReference type="EMBL" id="JBBPFD010000012">
    <property type="protein sequence ID" value="KAK7904593.1"/>
    <property type="molecule type" value="Genomic_DNA"/>
</dbReference>
<evidence type="ECO:0000256" key="5">
    <source>
        <dbReference type="ARBA" id="ARBA00022847"/>
    </source>
</evidence>
<evidence type="ECO:0000256" key="7">
    <source>
        <dbReference type="ARBA" id="ARBA00022989"/>
    </source>
</evidence>
<dbReference type="GO" id="GO:0005307">
    <property type="term" value="F:choline:sodium symporter activity"/>
    <property type="evidence" value="ECO:0007669"/>
    <property type="project" value="TreeGrafter"/>
</dbReference>
<keyword evidence="6" id="KW-0530">Neurotransmitter biosynthesis</keyword>
<dbReference type="PANTHER" id="PTHR45897:SF5">
    <property type="entry name" value="HIGH AFFINITY CHOLINE TRANSPORTER 1"/>
    <property type="match status" value="1"/>
</dbReference>
<feature type="transmembrane region" description="Helical" evidence="13">
    <location>
        <begin position="83"/>
        <end position="106"/>
    </location>
</feature>
<dbReference type="Gene3D" id="1.20.1730.10">
    <property type="entry name" value="Sodium/glucose cotransporter"/>
    <property type="match status" value="1"/>
</dbReference>
<accession>A0AAW0NQ89</accession>
<keyword evidence="5" id="KW-0769">Symport</keyword>
<evidence type="ECO:0000313" key="15">
    <source>
        <dbReference type="Proteomes" id="UP001460270"/>
    </source>
</evidence>
<keyword evidence="10 13" id="KW-0472">Membrane</keyword>
<dbReference type="InterPro" id="IPR001734">
    <property type="entry name" value="Na/solute_symporter"/>
</dbReference>
<keyword evidence="9" id="KW-0406">Ion transport</keyword>
<comment type="caution">
    <text evidence="14">The sequence shown here is derived from an EMBL/GenBank/DDBJ whole genome shotgun (WGS) entry which is preliminary data.</text>
</comment>
<keyword evidence="7 13" id="KW-1133">Transmembrane helix</keyword>
<dbReference type="InterPro" id="IPR052244">
    <property type="entry name" value="Choline_transporter"/>
</dbReference>
<evidence type="ECO:0000256" key="12">
    <source>
        <dbReference type="ARBA" id="ARBA00023201"/>
    </source>
</evidence>
<dbReference type="PANTHER" id="PTHR45897">
    <property type="entry name" value="HIGH-AFFINITY CHOLINE TRANSPORTER 1"/>
    <property type="match status" value="1"/>
</dbReference>
<keyword evidence="8" id="KW-0915">Sodium</keyword>
<evidence type="ECO:0000256" key="3">
    <source>
        <dbReference type="ARBA" id="ARBA00022448"/>
    </source>
</evidence>
<comment type="subcellular location">
    <subcellularLocation>
        <location evidence="1">Membrane</location>
        <topology evidence="1">Multi-pass membrane protein</topology>
    </subcellularLocation>
</comment>
<dbReference type="InterPro" id="IPR038377">
    <property type="entry name" value="Na/Glc_symporter_sf"/>
</dbReference>
<protein>
    <submittedName>
        <fullName evidence="14">Uncharacterized protein</fullName>
    </submittedName>
</protein>
<feature type="transmembrane region" description="Helical" evidence="13">
    <location>
        <begin position="50"/>
        <end position="71"/>
    </location>
</feature>
<evidence type="ECO:0000256" key="10">
    <source>
        <dbReference type="ARBA" id="ARBA00023136"/>
    </source>
</evidence>
<keyword evidence="11" id="KW-0325">Glycoprotein</keyword>
<keyword evidence="15" id="KW-1185">Reference proteome</keyword>
<reference evidence="15" key="1">
    <citation type="submission" date="2024-04" db="EMBL/GenBank/DDBJ databases">
        <title>Salinicola lusitanus LLJ914,a marine bacterium isolated from the Okinawa Trough.</title>
        <authorList>
            <person name="Li J."/>
        </authorList>
    </citation>
    <scope>NUCLEOTIDE SEQUENCE [LARGE SCALE GENOMIC DNA]</scope>
</reference>
<name>A0AAW0NQ89_9GOBI</name>
<keyword evidence="3" id="KW-0813">Transport</keyword>
<evidence type="ECO:0000256" key="2">
    <source>
        <dbReference type="ARBA" id="ARBA00006434"/>
    </source>
</evidence>
<evidence type="ECO:0000313" key="14">
    <source>
        <dbReference type="EMBL" id="KAK7904593.1"/>
    </source>
</evidence>
<organism evidence="14 15">
    <name type="scientific">Mugilogobius chulae</name>
    <name type="common">yellowstripe goby</name>
    <dbReference type="NCBI Taxonomy" id="88201"/>
    <lineage>
        <taxon>Eukaryota</taxon>
        <taxon>Metazoa</taxon>
        <taxon>Chordata</taxon>
        <taxon>Craniata</taxon>
        <taxon>Vertebrata</taxon>
        <taxon>Euteleostomi</taxon>
        <taxon>Actinopterygii</taxon>
        <taxon>Neopterygii</taxon>
        <taxon>Teleostei</taxon>
        <taxon>Neoteleostei</taxon>
        <taxon>Acanthomorphata</taxon>
        <taxon>Gobiaria</taxon>
        <taxon>Gobiiformes</taxon>
        <taxon>Gobioidei</taxon>
        <taxon>Gobiidae</taxon>
        <taxon>Gobionellinae</taxon>
        <taxon>Mugilogobius</taxon>
    </lineage>
</organism>
<dbReference type="GO" id="GO:0008292">
    <property type="term" value="P:acetylcholine biosynthetic process"/>
    <property type="evidence" value="ECO:0007669"/>
    <property type="project" value="TreeGrafter"/>
</dbReference>
<keyword evidence="12" id="KW-0739">Sodium transport</keyword>
<evidence type="ECO:0000256" key="4">
    <source>
        <dbReference type="ARBA" id="ARBA00022692"/>
    </source>
</evidence>
<evidence type="ECO:0000256" key="1">
    <source>
        <dbReference type="ARBA" id="ARBA00004141"/>
    </source>
</evidence>
<feature type="transmembrane region" description="Helical" evidence="13">
    <location>
        <begin position="6"/>
        <end position="29"/>
    </location>
</feature>